<evidence type="ECO:0000256" key="6">
    <source>
        <dbReference type="SAM" id="MobiDB-lite"/>
    </source>
</evidence>
<dbReference type="Gene3D" id="1.25.40.10">
    <property type="entry name" value="Tetratricopeptide repeat domain"/>
    <property type="match status" value="2"/>
</dbReference>
<reference evidence="9" key="1">
    <citation type="journal article" date="2019" name="Int. J. Syst. Evol. Microbiol.">
        <title>The Global Catalogue of Microorganisms (GCM) 10K type strain sequencing project: providing services to taxonomists for standard genome sequencing and annotation.</title>
        <authorList>
            <consortium name="The Broad Institute Genomics Platform"/>
            <consortium name="The Broad Institute Genome Sequencing Center for Infectious Disease"/>
            <person name="Wu L."/>
            <person name="Ma J."/>
        </authorList>
    </citation>
    <scope>NUCLEOTIDE SEQUENCE [LARGE SCALE GENOMIC DNA]</scope>
    <source>
        <strain evidence="9">CGMCC 1.16275</strain>
    </source>
</reference>
<sequence>MLDPFGLPDQVSHLEARLRQEQSGLEGLRAGVALSWYLRQRDTRRALALAAETQHRLALSSDVPPIERLRMTSRLCLTTAETYRLLARLEDAETAVREARDGFAAISDPTGQGDTETFMADLCTFKGDRIGQDHHLARAQGFFRAARDPVRLRCVEAWTARLETYANAAQAHQRWWNHLHRPDDVRHPAVLAQIANFEGGQCFQRSDFVGAIRHWQRVVEAATEVGHLWLAVNTMNVIGAAFANLHDYASAIEWKEKAHGLALDTGWPELMGSTLGSLAETTVALGQHDRARALFDRALEYLEPLARSRRYVITGIALGNLHLACGRHQEALDWFETARDTAVKLGHPDVELNAVRGTAEALARLDRPAEALVPARTALDRARQNDNRYQEIAVLRVMADIFRRLPPGPAVPDPASQATAHLECAIAIGETLEGYTVPAEILAELSADHEQRGDLTRALHYERRARQSFQEIYNQETNDRLLAAQLRFETQRAREEAEHLKALAQAETARAAMLDETNTTLELLGRIGQAITASLDTEAVFEALHRHMNELLHAPAMLIGLIDPTRQRLEMRFRIEDGRRLPPSTLALDDSISYSVLSVRENREVLLKRGRGVEEASHIPGTRAMLTMLFRPLAVGDRVMGVLSVQSDRPEAYGPRELQIIRTLGAYGAIALANAEAYRSLDAAVADLRDARGRLMQQERLASLGQLVAGMAREVAAPVGTVAGLAGFVTEEVGRLRTRAGAGPVPRPVLREFLDTVEESSRMMAGTARRVIGLLDAFHHVAADRGSDAAREIDLTDYLREVLATAEPLLRPAGLAVRLSGPEGVRITTCPGLLAQAVANLVQNAVDRVFPRADRGPGTDRGPGADRGKDGPGLSVTVTPAPDGGASIIVSDDGPLDGGPLDGSPLDDSPSQQGRAHFFEPLFAMPAPEAAPEALAPGGFDGDAGSLLDLQIVHAVVTGPLQGRMELGETGRGGPCVILHLPPAVSGAAALRSPRRPAA</sequence>
<feature type="compositionally biased region" description="Basic and acidic residues" evidence="6">
    <location>
        <begin position="850"/>
        <end position="870"/>
    </location>
</feature>
<evidence type="ECO:0000313" key="8">
    <source>
        <dbReference type="EMBL" id="MFC7334548.1"/>
    </source>
</evidence>
<evidence type="ECO:0000313" key="9">
    <source>
        <dbReference type="Proteomes" id="UP001596456"/>
    </source>
</evidence>
<dbReference type="InterPro" id="IPR003018">
    <property type="entry name" value="GAF"/>
</dbReference>
<keyword evidence="2" id="KW-0963">Cytoplasm</keyword>
<dbReference type="Gene3D" id="1.10.287.130">
    <property type="match status" value="1"/>
</dbReference>
<dbReference type="Gene3D" id="3.30.450.40">
    <property type="match status" value="1"/>
</dbReference>
<feature type="region of interest" description="Disordered" evidence="6">
    <location>
        <begin position="850"/>
        <end position="914"/>
    </location>
</feature>
<keyword evidence="9" id="KW-1185">Reference proteome</keyword>
<keyword evidence="3" id="KW-0677">Repeat</keyword>
<comment type="similarity">
    <text evidence="5">Belongs to the Rap family.</text>
</comment>
<dbReference type="SUPFAM" id="SSF55781">
    <property type="entry name" value="GAF domain-like"/>
    <property type="match status" value="1"/>
</dbReference>
<accession>A0ABW2KWW9</accession>
<keyword evidence="4" id="KW-0802">TPR repeat</keyword>
<dbReference type="Proteomes" id="UP001596456">
    <property type="component" value="Unassembled WGS sequence"/>
</dbReference>
<dbReference type="PANTHER" id="PTHR46630">
    <property type="entry name" value="TETRATRICOPEPTIDE REPEAT PROTEIN 29"/>
    <property type="match status" value="1"/>
</dbReference>
<protein>
    <submittedName>
        <fullName evidence="8">Tetratricopeptide repeat protein</fullName>
    </submittedName>
</protein>
<dbReference type="RefSeq" id="WP_377360102.1">
    <property type="nucleotide sequence ID" value="NZ_JBHTCM010000017.1"/>
</dbReference>
<dbReference type="Pfam" id="PF13424">
    <property type="entry name" value="TPR_12"/>
    <property type="match status" value="1"/>
</dbReference>
<name>A0ABW2KWW9_9PROT</name>
<feature type="domain" description="GAF" evidence="7">
    <location>
        <begin position="536"/>
        <end position="682"/>
    </location>
</feature>
<dbReference type="SUPFAM" id="SSF48452">
    <property type="entry name" value="TPR-like"/>
    <property type="match status" value="2"/>
</dbReference>
<gene>
    <name evidence="8" type="ORF">ACFQPS_15375</name>
</gene>
<proteinExistence type="inferred from homology"/>
<evidence type="ECO:0000259" key="7">
    <source>
        <dbReference type="SMART" id="SM00065"/>
    </source>
</evidence>
<dbReference type="SMART" id="SM00065">
    <property type="entry name" value="GAF"/>
    <property type="match status" value="1"/>
</dbReference>
<dbReference type="Pfam" id="PF13185">
    <property type="entry name" value="GAF_2"/>
    <property type="match status" value="1"/>
</dbReference>
<comment type="subcellular location">
    <subcellularLocation>
        <location evidence="1">Cytoplasm</location>
    </subcellularLocation>
</comment>
<evidence type="ECO:0000256" key="3">
    <source>
        <dbReference type="ARBA" id="ARBA00022737"/>
    </source>
</evidence>
<comment type="caution">
    <text evidence="8">The sequence shown here is derived from an EMBL/GenBank/DDBJ whole genome shotgun (WGS) entry which is preliminary data.</text>
</comment>
<dbReference type="EMBL" id="JBHTCM010000017">
    <property type="protein sequence ID" value="MFC7334548.1"/>
    <property type="molecule type" value="Genomic_DNA"/>
</dbReference>
<dbReference type="InterPro" id="IPR029016">
    <property type="entry name" value="GAF-like_dom_sf"/>
</dbReference>
<evidence type="ECO:0000256" key="4">
    <source>
        <dbReference type="ARBA" id="ARBA00022803"/>
    </source>
</evidence>
<dbReference type="InterPro" id="IPR011990">
    <property type="entry name" value="TPR-like_helical_dom_sf"/>
</dbReference>
<dbReference type="PANTHER" id="PTHR46630:SF1">
    <property type="entry name" value="TETRATRICOPEPTIDE REPEAT PROTEIN 29"/>
    <property type="match status" value="1"/>
</dbReference>
<dbReference type="Gene3D" id="3.30.565.10">
    <property type="entry name" value="Histidine kinase-like ATPase, C-terminal domain"/>
    <property type="match status" value="1"/>
</dbReference>
<organism evidence="8 9">
    <name type="scientific">Rhodocista pekingensis</name>
    <dbReference type="NCBI Taxonomy" id="201185"/>
    <lineage>
        <taxon>Bacteria</taxon>
        <taxon>Pseudomonadati</taxon>
        <taxon>Pseudomonadota</taxon>
        <taxon>Alphaproteobacteria</taxon>
        <taxon>Rhodospirillales</taxon>
        <taxon>Azospirillaceae</taxon>
        <taxon>Rhodocista</taxon>
    </lineage>
</organism>
<evidence type="ECO:0000256" key="5">
    <source>
        <dbReference type="ARBA" id="ARBA00038253"/>
    </source>
</evidence>
<dbReference type="InterPro" id="IPR036890">
    <property type="entry name" value="HATPase_C_sf"/>
</dbReference>
<evidence type="ECO:0000256" key="1">
    <source>
        <dbReference type="ARBA" id="ARBA00004496"/>
    </source>
</evidence>
<evidence type="ECO:0000256" key="2">
    <source>
        <dbReference type="ARBA" id="ARBA00022490"/>
    </source>
</evidence>
<dbReference type="SUPFAM" id="SSF55874">
    <property type="entry name" value="ATPase domain of HSP90 chaperone/DNA topoisomerase II/histidine kinase"/>
    <property type="match status" value="1"/>
</dbReference>
<dbReference type="InterPro" id="IPR051476">
    <property type="entry name" value="Bac_ResReg_Asp_Phosphatase"/>
</dbReference>
<feature type="compositionally biased region" description="Low complexity" evidence="6">
    <location>
        <begin position="902"/>
        <end position="911"/>
    </location>
</feature>